<keyword evidence="3" id="KW-1185">Reference proteome</keyword>
<dbReference type="EMBL" id="MAVT02001630">
    <property type="protein sequence ID" value="POS70457.1"/>
    <property type="molecule type" value="Genomic_DNA"/>
</dbReference>
<dbReference type="AlphaFoldDB" id="A0A2P5HJQ4"/>
<dbReference type="Proteomes" id="UP000094444">
    <property type="component" value="Unassembled WGS sequence"/>
</dbReference>
<evidence type="ECO:0000256" key="1">
    <source>
        <dbReference type="SAM" id="SignalP"/>
    </source>
</evidence>
<keyword evidence="1" id="KW-0732">Signal</keyword>
<evidence type="ECO:0000313" key="3">
    <source>
        <dbReference type="Proteomes" id="UP000094444"/>
    </source>
</evidence>
<organism evidence="2 3">
    <name type="scientific">Diaporthe helianthi</name>
    <dbReference type="NCBI Taxonomy" id="158607"/>
    <lineage>
        <taxon>Eukaryota</taxon>
        <taxon>Fungi</taxon>
        <taxon>Dikarya</taxon>
        <taxon>Ascomycota</taxon>
        <taxon>Pezizomycotina</taxon>
        <taxon>Sordariomycetes</taxon>
        <taxon>Sordariomycetidae</taxon>
        <taxon>Diaporthales</taxon>
        <taxon>Diaporthaceae</taxon>
        <taxon>Diaporthe</taxon>
    </lineage>
</organism>
<gene>
    <name evidence="2" type="ORF">DHEL01_v211150</name>
</gene>
<comment type="caution">
    <text evidence="2">The sequence shown here is derived from an EMBL/GenBank/DDBJ whole genome shotgun (WGS) entry which is preliminary data.</text>
</comment>
<sequence>MFTPLAWTIWALAASLSLAEATFKPVEWIDLMVATSRFPRFFGEPPYISRTDPPKVSGLSYLEKNKMIPPFGKIVPLNCSSNEGKFSCPGWTDCEKCFGELKEDGPPAYQAIQARNSSLGHKLDGLTLNADLMWHIPVELDPAGYHTRQTHHFSQNMGGITPIDNTMVNLGINKWQNGSITFAPEVDEFIVYKGEFDPDPNNATCRWNSARDTASQAALNQPFWSALNTPEYHLIYTVQDGRLYLTWRFKFDLKKHVDDNFFVWVNARNCSDIVAAASEQMDFHTISLYDFKKEQRRLMEERGIDLGDL</sequence>
<protein>
    <submittedName>
        <fullName evidence="2">Uncharacterized protein</fullName>
    </submittedName>
</protein>
<name>A0A2P5HJQ4_DIAHE</name>
<reference evidence="2" key="1">
    <citation type="submission" date="2017-09" db="EMBL/GenBank/DDBJ databases">
        <title>Polyketide synthases of a Diaporthe helianthi virulent isolate.</title>
        <authorList>
            <person name="Baroncelli R."/>
        </authorList>
    </citation>
    <scope>NUCLEOTIDE SEQUENCE [LARGE SCALE GENOMIC DNA]</scope>
    <source>
        <strain evidence="2">7/96</strain>
    </source>
</reference>
<dbReference type="OrthoDB" id="5239044at2759"/>
<accession>A0A2P5HJQ4</accession>
<dbReference type="InParanoid" id="A0A2P5HJQ4"/>
<feature type="chain" id="PRO_5015163790" evidence="1">
    <location>
        <begin position="22"/>
        <end position="309"/>
    </location>
</feature>
<feature type="signal peptide" evidence="1">
    <location>
        <begin position="1"/>
        <end position="21"/>
    </location>
</feature>
<proteinExistence type="predicted"/>
<evidence type="ECO:0000313" key="2">
    <source>
        <dbReference type="EMBL" id="POS70457.1"/>
    </source>
</evidence>